<accession>A0AAD7XAC8</accession>
<organism evidence="2 3">
    <name type="scientific">Trametes cubensis</name>
    <dbReference type="NCBI Taxonomy" id="1111947"/>
    <lineage>
        <taxon>Eukaryota</taxon>
        <taxon>Fungi</taxon>
        <taxon>Dikarya</taxon>
        <taxon>Basidiomycota</taxon>
        <taxon>Agaricomycotina</taxon>
        <taxon>Agaricomycetes</taxon>
        <taxon>Polyporales</taxon>
        <taxon>Polyporaceae</taxon>
        <taxon>Trametes</taxon>
    </lineage>
</organism>
<sequence>MRFLGLDTANIVGNLGATLILPTHSHRLEYDSPDERCPLEEPLSRSNSTSPPWEGEGPTENDDNEADFPQYSADPFALGMREAIMEDSTVERNESFQLEPSSSAGKDINMAGLERAAALAHH</sequence>
<dbReference type="AlphaFoldDB" id="A0AAD7XAC8"/>
<feature type="compositionally biased region" description="Polar residues" evidence="1">
    <location>
        <begin position="95"/>
        <end position="104"/>
    </location>
</feature>
<proteinExistence type="predicted"/>
<name>A0AAD7XAC8_9APHY</name>
<evidence type="ECO:0000313" key="2">
    <source>
        <dbReference type="EMBL" id="KAJ8474384.1"/>
    </source>
</evidence>
<gene>
    <name evidence="2" type="ORF">ONZ51_g7258</name>
</gene>
<feature type="compositionally biased region" description="Basic and acidic residues" evidence="1">
    <location>
        <begin position="28"/>
        <end position="43"/>
    </location>
</feature>
<protein>
    <submittedName>
        <fullName evidence="2">Uncharacterized protein</fullName>
    </submittedName>
</protein>
<comment type="caution">
    <text evidence="2">The sequence shown here is derived from an EMBL/GenBank/DDBJ whole genome shotgun (WGS) entry which is preliminary data.</text>
</comment>
<keyword evidence="3" id="KW-1185">Reference proteome</keyword>
<reference evidence="2" key="1">
    <citation type="submission" date="2022-11" db="EMBL/GenBank/DDBJ databases">
        <title>Genome Sequence of Cubamyces cubensis.</title>
        <authorList>
            <person name="Buettner E."/>
        </authorList>
    </citation>
    <scope>NUCLEOTIDE SEQUENCE</scope>
    <source>
        <strain evidence="2">MPL-01</strain>
    </source>
</reference>
<evidence type="ECO:0000256" key="1">
    <source>
        <dbReference type="SAM" id="MobiDB-lite"/>
    </source>
</evidence>
<evidence type="ECO:0000313" key="3">
    <source>
        <dbReference type="Proteomes" id="UP001215151"/>
    </source>
</evidence>
<feature type="region of interest" description="Disordered" evidence="1">
    <location>
        <begin position="87"/>
        <end position="109"/>
    </location>
</feature>
<feature type="region of interest" description="Disordered" evidence="1">
    <location>
        <begin position="28"/>
        <end position="75"/>
    </location>
</feature>
<feature type="compositionally biased region" description="Acidic residues" evidence="1">
    <location>
        <begin position="57"/>
        <end position="66"/>
    </location>
</feature>
<dbReference type="EMBL" id="JAPEVG010000190">
    <property type="protein sequence ID" value="KAJ8474384.1"/>
    <property type="molecule type" value="Genomic_DNA"/>
</dbReference>
<dbReference type="Proteomes" id="UP001215151">
    <property type="component" value="Unassembled WGS sequence"/>
</dbReference>